<dbReference type="GO" id="GO:0003677">
    <property type="term" value="F:DNA binding"/>
    <property type="evidence" value="ECO:0007669"/>
    <property type="project" value="UniProtKB-KW"/>
</dbReference>
<keyword evidence="4" id="KW-0238">DNA-binding</keyword>
<feature type="compositionally biased region" description="Low complexity" evidence="8">
    <location>
        <begin position="1"/>
        <end position="27"/>
    </location>
</feature>
<evidence type="ECO:0000313" key="11">
    <source>
        <dbReference type="Proteomes" id="UP001215151"/>
    </source>
</evidence>
<dbReference type="GO" id="GO:0008270">
    <property type="term" value="F:zinc ion binding"/>
    <property type="evidence" value="ECO:0007669"/>
    <property type="project" value="InterPro"/>
</dbReference>
<evidence type="ECO:0000256" key="7">
    <source>
        <dbReference type="ARBA" id="ARBA00040903"/>
    </source>
</evidence>
<dbReference type="PANTHER" id="PTHR47659">
    <property type="entry name" value="ZN(II)2CYS6 TRANSCRIPTION FACTOR (EUROFUNG)-RELATED"/>
    <property type="match status" value="1"/>
</dbReference>
<dbReference type="InterPro" id="IPR001138">
    <property type="entry name" value="Zn2Cys6_DnaBD"/>
</dbReference>
<feature type="compositionally biased region" description="Basic residues" evidence="8">
    <location>
        <begin position="160"/>
        <end position="171"/>
    </location>
</feature>
<feature type="compositionally biased region" description="Pro residues" evidence="8">
    <location>
        <begin position="28"/>
        <end position="54"/>
    </location>
</feature>
<evidence type="ECO:0000256" key="1">
    <source>
        <dbReference type="ARBA" id="ARBA00022723"/>
    </source>
</evidence>
<dbReference type="SMART" id="SM00066">
    <property type="entry name" value="GAL4"/>
    <property type="match status" value="1"/>
</dbReference>
<dbReference type="GO" id="GO:0000981">
    <property type="term" value="F:DNA-binding transcription factor activity, RNA polymerase II-specific"/>
    <property type="evidence" value="ECO:0007669"/>
    <property type="project" value="InterPro"/>
</dbReference>
<gene>
    <name evidence="10" type="ORF">ONZ51_g10058</name>
</gene>
<keyword evidence="1" id="KW-0479">Metal-binding</keyword>
<feature type="region of interest" description="Disordered" evidence="8">
    <location>
        <begin position="232"/>
        <end position="396"/>
    </location>
</feature>
<evidence type="ECO:0000259" key="9">
    <source>
        <dbReference type="PROSITE" id="PS50048"/>
    </source>
</evidence>
<proteinExistence type="predicted"/>
<dbReference type="Gene3D" id="4.10.240.10">
    <property type="entry name" value="Zn(2)-C6 fungal-type DNA-binding domain"/>
    <property type="match status" value="1"/>
</dbReference>
<comment type="caution">
    <text evidence="10">The sequence shown here is derived from an EMBL/GenBank/DDBJ whole genome shotgun (WGS) entry which is preliminary data.</text>
</comment>
<dbReference type="EMBL" id="JAPEVG010000375">
    <property type="protein sequence ID" value="KAJ8463737.1"/>
    <property type="molecule type" value="Genomic_DNA"/>
</dbReference>
<feature type="compositionally biased region" description="Low complexity" evidence="8">
    <location>
        <begin position="378"/>
        <end position="387"/>
    </location>
</feature>
<feature type="region of interest" description="Disordered" evidence="8">
    <location>
        <begin position="1"/>
        <end position="72"/>
    </location>
</feature>
<feature type="compositionally biased region" description="Pro residues" evidence="8">
    <location>
        <begin position="249"/>
        <end position="266"/>
    </location>
</feature>
<reference evidence="10" key="1">
    <citation type="submission" date="2022-11" db="EMBL/GenBank/DDBJ databases">
        <title>Genome Sequence of Cubamyces cubensis.</title>
        <authorList>
            <person name="Buettner E."/>
        </authorList>
    </citation>
    <scope>NUCLEOTIDE SEQUENCE</scope>
    <source>
        <strain evidence="10">MPL-01</strain>
    </source>
</reference>
<name>A0AAD7TMR5_9APHY</name>
<dbReference type="InterPro" id="IPR036864">
    <property type="entry name" value="Zn2-C6_fun-type_DNA-bd_sf"/>
</dbReference>
<dbReference type="SUPFAM" id="SSF57701">
    <property type="entry name" value="Zn2/Cys6 DNA-binding domain"/>
    <property type="match status" value="1"/>
</dbReference>
<feature type="compositionally biased region" description="Basic and acidic residues" evidence="8">
    <location>
        <begin position="328"/>
        <end position="345"/>
    </location>
</feature>
<dbReference type="PROSITE" id="PS50048">
    <property type="entry name" value="ZN2_CY6_FUNGAL_2"/>
    <property type="match status" value="1"/>
</dbReference>
<keyword evidence="11" id="KW-1185">Reference proteome</keyword>
<dbReference type="PANTHER" id="PTHR47659:SF7">
    <property type="entry name" value="FUNGAL TRANSCRIPTIONAL REGULATORY PROTEIN, N-TERMINAL DOMAIN-CONTAINING PROTEIN"/>
    <property type="match status" value="1"/>
</dbReference>
<dbReference type="CDD" id="cd00067">
    <property type="entry name" value="GAL4"/>
    <property type="match status" value="1"/>
</dbReference>
<keyword evidence="5" id="KW-0804">Transcription</keyword>
<organism evidence="10 11">
    <name type="scientific">Trametes cubensis</name>
    <dbReference type="NCBI Taxonomy" id="1111947"/>
    <lineage>
        <taxon>Eukaryota</taxon>
        <taxon>Fungi</taxon>
        <taxon>Dikarya</taxon>
        <taxon>Basidiomycota</taxon>
        <taxon>Agaricomycotina</taxon>
        <taxon>Agaricomycetes</taxon>
        <taxon>Polyporales</taxon>
        <taxon>Polyporaceae</taxon>
        <taxon>Trametes</taxon>
    </lineage>
</organism>
<keyword evidence="2" id="KW-0862">Zinc</keyword>
<evidence type="ECO:0000256" key="5">
    <source>
        <dbReference type="ARBA" id="ARBA00023163"/>
    </source>
</evidence>
<sequence length="396" mass="41797">MSSEAAKSTSSSSSSPQEGAPPQGVPHYPQPPPYNGHYQPPPPYPPFYAYPVPDPAHHDPNAPNGAPSQPVAPFFMAVPPPPPGMVYAYPMPTAPGYPFPAGLPPPQPAPKPKRKQVKMACTNCASACKRCDEARPCERCIKYGLAETCVDGVRKERKKGIKRGPYKRKNRNASGEPTNGKFIEIHRPPVFRLTAEQATRQQKASSRLHQLRAIQCPPESYPFPFVYPPYGYVPAPPDGQQHPEGGPNGAPPAMPHPVYPPYPTLYPHPYGAYPGAPPMGYPPISGAPVATSPNGANAGKPDSSITPPTNGSASTTDAASKGKKRARGKSDEGARSAKKSKDGHPEGPTSNGDSLGGEEAAGKDQPQPPTFPVHSESGPAAAAFGGPEPRPLMATM</sequence>
<evidence type="ECO:0000256" key="8">
    <source>
        <dbReference type="SAM" id="MobiDB-lite"/>
    </source>
</evidence>
<feature type="region of interest" description="Disordered" evidence="8">
    <location>
        <begin position="160"/>
        <end position="182"/>
    </location>
</feature>
<accession>A0AAD7TMR5</accession>
<feature type="domain" description="Zn(2)-C6 fungal-type" evidence="9">
    <location>
        <begin position="120"/>
        <end position="151"/>
    </location>
</feature>
<evidence type="ECO:0000256" key="6">
    <source>
        <dbReference type="ARBA" id="ARBA00023242"/>
    </source>
</evidence>
<evidence type="ECO:0000256" key="3">
    <source>
        <dbReference type="ARBA" id="ARBA00023015"/>
    </source>
</evidence>
<protein>
    <recommendedName>
        <fullName evidence="7">Transcription activator of gluconeogenesis ERT1</fullName>
    </recommendedName>
</protein>
<evidence type="ECO:0000256" key="4">
    <source>
        <dbReference type="ARBA" id="ARBA00023125"/>
    </source>
</evidence>
<dbReference type="InterPro" id="IPR050335">
    <property type="entry name" value="ERT1_acuK_gluconeogen_tf"/>
</dbReference>
<keyword evidence="3" id="KW-0805">Transcription regulation</keyword>
<dbReference type="Proteomes" id="UP001215151">
    <property type="component" value="Unassembled WGS sequence"/>
</dbReference>
<feature type="compositionally biased region" description="Polar residues" evidence="8">
    <location>
        <begin position="303"/>
        <end position="316"/>
    </location>
</feature>
<evidence type="ECO:0000313" key="10">
    <source>
        <dbReference type="EMBL" id="KAJ8463737.1"/>
    </source>
</evidence>
<keyword evidence="6" id="KW-0539">Nucleus</keyword>
<evidence type="ECO:0000256" key="2">
    <source>
        <dbReference type="ARBA" id="ARBA00022833"/>
    </source>
</evidence>
<dbReference type="AlphaFoldDB" id="A0AAD7TMR5"/>